<reference evidence="1 2" key="1">
    <citation type="journal article" date="2017" name="Poromechanics V (2013)">
        <title>Genomic Characterization of the Arsenic-Tolerant Actinobacterium, &lt;i&gt;Rhodococcus erythropolis&lt;/i&gt; S43.</title>
        <authorList>
            <person name="Retamal-Morales G."/>
            <person name="Mehnert M."/>
            <person name="Schwabe R."/>
            <person name="Tischler D."/>
            <person name="Schloemann M."/>
            <person name="Levican G.J."/>
        </authorList>
    </citation>
    <scope>NUCLEOTIDE SEQUENCE [LARGE SCALE GENOMIC DNA]</scope>
    <source>
        <strain evidence="1 2">S43</strain>
    </source>
</reference>
<evidence type="ECO:0008006" key="3">
    <source>
        <dbReference type="Google" id="ProtNLM"/>
    </source>
</evidence>
<protein>
    <recommendedName>
        <fullName evidence="3">PE domain-containing protein</fullName>
    </recommendedName>
</protein>
<name>A0A0C2ZZE8_RHOER</name>
<accession>A0A0C2ZZE8</accession>
<dbReference type="AlphaFoldDB" id="A0A0C2ZZE8"/>
<comment type="caution">
    <text evidence="1">The sequence shown here is derived from an EMBL/GenBank/DDBJ whole genome shotgun (WGS) entry which is preliminary data.</text>
</comment>
<dbReference type="EMBL" id="MRBO01000352">
    <property type="protein sequence ID" value="KAB2585268.1"/>
    <property type="molecule type" value="Genomic_DNA"/>
</dbReference>
<dbReference type="Proteomes" id="UP000325576">
    <property type="component" value="Unassembled WGS sequence"/>
</dbReference>
<evidence type="ECO:0000313" key="1">
    <source>
        <dbReference type="EMBL" id="KAB2585268.1"/>
    </source>
</evidence>
<organism evidence="1 2">
    <name type="scientific">Rhodococcus erythropolis</name>
    <name type="common">Arthrobacter picolinophilus</name>
    <dbReference type="NCBI Taxonomy" id="1833"/>
    <lineage>
        <taxon>Bacteria</taxon>
        <taxon>Bacillati</taxon>
        <taxon>Actinomycetota</taxon>
        <taxon>Actinomycetes</taxon>
        <taxon>Mycobacteriales</taxon>
        <taxon>Nocardiaceae</taxon>
        <taxon>Rhodococcus</taxon>
        <taxon>Rhodococcus erythropolis group</taxon>
    </lineage>
</organism>
<sequence>MLQADAELLRALAEAVRDQSAVIAGIDVSGILADAAAAMPGSASGPAAARAGHPITAGYRATSEILASMADAAQSSANDYDAVEVAFRNRLSTYQAAV</sequence>
<gene>
    <name evidence="1" type="ORF">BS297_11325</name>
</gene>
<proteinExistence type="predicted"/>
<evidence type="ECO:0000313" key="2">
    <source>
        <dbReference type="Proteomes" id="UP000325576"/>
    </source>
</evidence>